<sequence length="496" mass="50276">FTTALSLAPWGSQAWQLLLSSLARSPNPLAASKLLQGLAAAAALASASLLPQPKVGEFLEAVLRLTSAQALSLPHPNLVRGLFQGLAAAACLPSAAAAQSACQARLMLLSWLASGVGGYNNNNNNHNNNNNNCNNNNTPSVLSMLLEPLAAASPSRQPWVPVRRDALRFARATAGALSQASSATPGACAEAQLLGTGLRTAAGAAASAAGEAEDEDEASEGLLLSLQIADLCSSSSTGPNAPHLELSLQIADLCSSSSTGPNAPHLEALELVLGSLRRVKSSQAALLCLRLALGRPKLQRALFGLLERGLASARDGGAFRELAQNEALAADVLSLLSAESTLCSVARRSASGAVAHLAAAVAVVAEANRGVAPGQLQDWLAKWLWVQLMAAGAGGSSSSINKGRGSSAEDPKALRAVLQSLGSRGQGSSVPPLMAAAAPFGANAVDARLLAALQRLCSAASPGGPVRALGSEAAAFQDALGEVRARLELVRAISAA</sequence>
<gene>
    <name evidence="1" type="ORF">PGLA1383_LOCUS45257</name>
</gene>
<dbReference type="Proteomes" id="UP000654075">
    <property type="component" value="Unassembled WGS sequence"/>
</dbReference>
<protein>
    <submittedName>
        <fullName evidence="1">Uncharacterized protein</fullName>
    </submittedName>
</protein>
<proteinExistence type="predicted"/>
<comment type="caution">
    <text evidence="1">The sequence shown here is derived from an EMBL/GenBank/DDBJ whole genome shotgun (WGS) entry which is preliminary data.</text>
</comment>
<keyword evidence="2" id="KW-1185">Reference proteome</keyword>
<accession>A0A813GWF7</accession>
<name>A0A813GWF7_POLGL</name>
<dbReference type="AlphaFoldDB" id="A0A813GWF7"/>
<reference evidence="1" key="1">
    <citation type="submission" date="2021-02" db="EMBL/GenBank/DDBJ databases">
        <authorList>
            <person name="Dougan E. K."/>
            <person name="Rhodes N."/>
            <person name="Thang M."/>
            <person name="Chan C."/>
        </authorList>
    </citation>
    <scope>NUCLEOTIDE SEQUENCE</scope>
</reference>
<evidence type="ECO:0000313" key="2">
    <source>
        <dbReference type="Proteomes" id="UP000654075"/>
    </source>
</evidence>
<evidence type="ECO:0000313" key="1">
    <source>
        <dbReference type="EMBL" id="CAE8628652.1"/>
    </source>
</evidence>
<feature type="non-terminal residue" evidence="1">
    <location>
        <position position="496"/>
    </location>
</feature>
<organism evidence="1 2">
    <name type="scientific">Polarella glacialis</name>
    <name type="common">Dinoflagellate</name>
    <dbReference type="NCBI Taxonomy" id="89957"/>
    <lineage>
        <taxon>Eukaryota</taxon>
        <taxon>Sar</taxon>
        <taxon>Alveolata</taxon>
        <taxon>Dinophyceae</taxon>
        <taxon>Suessiales</taxon>
        <taxon>Suessiaceae</taxon>
        <taxon>Polarella</taxon>
    </lineage>
</organism>
<dbReference type="EMBL" id="CAJNNV010029449">
    <property type="protein sequence ID" value="CAE8628652.1"/>
    <property type="molecule type" value="Genomic_DNA"/>
</dbReference>